<evidence type="ECO:0000256" key="2">
    <source>
        <dbReference type="SAM" id="Phobius"/>
    </source>
</evidence>
<keyword evidence="2" id="KW-0812">Transmembrane</keyword>
<feature type="compositionally biased region" description="Low complexity" evidence="1">
    <location>
        <begin position="21"/>
        <end position="35"/>
    </location>
</feature>
<dbReference type="EMBL" id="CENE01000005">
    <property type="protein sequence ID" value="CEQ40044.1"/>
    <property type="molecule type" value="Genomic_DNA"/>
</dbReference>
<feature type="compositionally biased region" description="Basic residues" evidence="1">
    <location>
        <begin position="36"/>
        <end position="46"/>
    </location>
</feature>
<dbReference type="AlphaFoldDB" id="A0A0D6EJ83"/>
<organism evidence="3 4">
    <name type="scientific">Sporidiobolus salmonicolor</name>
    <name type="common">Yeast-like fungus</name>
    <name type="synonym">Sporobolomyces salmonicolor</name>
    <dbReference type="NCBI Taxonomy" id="5005"/>
    <lineage>
        <taxon>Eukaryota</taxon>
        <taxon>Fungi</taxon>
        <taxon>Dikarya</taxon>
        <taxon>Basidiomycota</taxon>
        <taxon>Pucciniomycotina</taxon>
        <taxon>Microbotryomycetes</taxon>
        <taxon>Sporidiobolales</taxon>
        <taxon>Sporidiobolaceae</taxon>
        <taxon>Sporobolomyces</taxon>
    </lineage>
</organism>
<reference evidence="4" key="1">
    <citation type="submission" date="2015-02" db="EMBL/GenBank/DDBJ databases">
        <authorList>
            <person name="Gon?alves P."/>
        </authorList>
    </citation>
    <scope>NUCLEOTIDE SEQUENCE [LARGE SCALE GENOMIC DNA]</scope>
</reference>
<evidence type="ECO:0000256" key="1">
    <source>
        <dbReference type="SAM" id="MobiDB-lite"/>
    </source>
</evidence>
<gene>
    <name evidence="3" type="primary">SPOSA6832_01619</name>
</gene>
<keyword evidence="2" id="KW-1133">Transmembrane helix</keyword>
<evidence type="ECO:0000313" key="3">
    <source>
        <dbReference type="EMBL" id="CEQ40044.1"/>
    </source>
</evidence>
<feature type="transmembrane region" description="Helical" evidence="2">
    <location>
        <begin position="91"/>
        <end position="114"/>
    </location>
</feature>
<feature type="region of interest" description="Disordered" evidence="1">
    <location>
        <begin position="1"/>
        <end position="67"/>
    </location>
</feature>
<feature type="non-terminal residue" evidence="3">
    <location>
        <position position="1"/>
    </location>
</feature>
<name>A0A0D6EJ83_SPOSA</name>
<accession>A0A0D6EJ83</accession>
<dbReference type="Proteomes" id="UP000243876">
    <property type="component" value="Unassembled WGS sequence"/>
</dbReference>
<evidence type="ECO:0000313" key="4">
    <source>
        <dbReference type="Proteomes" id="UP000243876"/>
    </source>
</evidence>
<keyword evidence="4" id="KW-1185">Reference proteome</keyword>
<proteinExistence type="predicted"/>
<dbReference type="OrthoDB" id="10039566at2759"/>
<keyword evidence="2" id="KW-0472">Membrane</keyword>
<sequence>MTDKGKRRASDSFAHSSDLETAPLLTPDSSSTPSTPHRKNRLRHGRGPLVRDDSDEDEPLPPNASDGDDLLRVLAVNRVSQPRERLTCSSIACLFFVFLFVALLVSVAAMHLWIGHLISEQGKQGSAKEMAQRGLLWAGPSAVRVQAVEGGEPLLMLEMDGMAGIDVRKALDWETKEGGGWMRRMEGRVARWGIGKARSVAVSVGKVAFYDAGDDDRTTPLLVVDGMETLRLPLSYPTKADPLPAMRPFTLHVPIFVPSPDALARFGRTAWEDRQYRVEVDVYDISVLVGEADAPGIFGRIMRRMGAIELSGVTRTMIGNVPDLPGISDPMSLVSLQSCTAFQTPSPGRPNETVIAMNIRALMKNPLEDAVRDGRIPAVAWSMPYRLPVSVHLPLPPDAVYKDGPTDVTLARVSSAPFSFPLHARTASVACSGHVVPVDNLLAPHDPNEGKPPLSIALSRFVARYLSGRPNDIFIRYDPAPSSPLPQDPSPDAPFPPPFLADLARNQTLKVSFPGTNEVPDMFRNLRMEDMRIRLGDGDDGDLLASGKVVGEIVLPDAAKSLEEGIDAKSILPDVIVMDGEPPRALENKHNDVEAGGAFSRHDQLAFSLVPPSEPINLVNDEDSTEYPPSPLPANAFARMRPTVAIAATTIHTPANSTHNATTIVSATFVDAPLFLLPGRGDVFRRFVAKIVFGSGKVKASMKGISAVEVGLKGFGEIGLEDVPIEASFMVGRSGVESVEAYAALF</sequence>
<protein>
    <submittedName>
        <fullName evidence="3">SPOSA6832_01619-mRNA-1:cds</fullName>
    </submittedName>
</protein>
<feature type="compositionally biased region" description="Basic and acidic residues" evidence="1">
    <location>
        <begin position="1"/>
        <end position="10"/>
    </location>
</feature>